<dbReference type="Proteomes" id="UP000515156">
    <property type="component" value="Chromosome 5"/>
</dbReference>
<organism evidence="1 2">
    <name type="scientific">Microcaecilia unicolor</name>
    <dbReference type="NCBI Taxonomy" id="1415580"/>
    <lineage>
        <taxon>Eukaryota</taxon>
        <taxon>Metazoa</taxon>
        <taxon>Chordata</taxon>
        <taxon>Craniata</taxon>
        <taxon>Vertebrata</taxon>
        <taxon>Euteleostomi</taxon>
        <taxon>Amphibia</taxon>
        <taxon>Gymnophiona</taxon>
        <taxon>Siphonopidae</taxon>
        <taxon>Microcaecilia</taxon>
    </lineage>
</organism>
<dbReference type="AlphaFoldDB" id="A0A6P7YCV3"/>
<name>A0A6P7YCV3_9AMPH</name>
<dbReference type="RefSeq" id="XP_030060870.1">
    <property type="nucleotide sequence ID" value="XM_030205010.1"/>
</dbReference>
<dbReference type="PANTHER" id="PTHR24112:SF32">
    <property type="entry name" value="CAPPING PROTEIN, ARP2_3 AND MYOSIN-I LINKER PROTEIN 2"/>
    <property type="match status" value="1"/>
</dbReference>
<keyword evidence="1" id="KW-1185">Reference proteome</keyword>
<proteinExistence type="predicted"/>
<evidence type="ECO:0000313" key="1">
    <source>
        <dbReference type="Proteomes" id="UP000515156"/>
    </source>
</evidence>
<dbReference type="GO" id="GO:0016477">
    <property type="term" value="P:cell migration"/>
    <property type="evidence" value="ECO:0007669"/>
    <property type="project" value="TreeGrafter"/>
</dbReference>
<dbReference type="GO" id="GO:0005886">
    <property type="term" value="C:plasma membrane"/>
    <property type="evidence" value="ECO:0007669"/>
    <property type="project" value="TreeGrafter"/>
</dbReference>
<dbReference type="InterPro" id="IPR032675">
    <property type="entry name" value="LRR_dom_sf"/>
</dbReference>
<dbReference type="InterPro" id="IPR001611">
    <property type="entry name" value="Leu-rich_rpt"/>
</dbReference>
<sequence length="409" mass="46071">MSLEDLEQVVIHVTTSIKTVFPDSSPGKLLRNSSPDLQDKILRITDSLEEMLQSNQGPCGGFSQTYAALCDYNGFPFREEIQWDVDNIYHSQDCREFNLLDFTHLESRDLALSIASLSFNMWFSRLYCKDFKLNLEISEQILYVISRSTKLEELVLENSGLKVEFALRMAHMLKDHPGSVLHTVNLSGNQLEDRGIIALSHHFEKRQNGLKCLALAKTFMTVKGMNSLSRSLVSNEAFSTSLHHLDLSGNPWILGTEDAGAVDDIITAEWEMSDANISILRLDFIQRTLNLQIGLNYLRLMQCFNCEKENYYTSGRQGITTDTGAFRTGSSHGSELTQKALAQRSGEDEGGTAFDILQQDSLLALSNNSSVIFSTNVRIYQLPRALRSAEMALLEVPSFNIVKLEEYRI</sequence>
<protein>
    <submittedName>
        <fullName evidence="2">Capping protein, Arp2/3 and myosin-I linker protein 2-like</fullName>
    </submittedName>
</protein>
<dbReference type="OrthoDB" id="18598at2759"/>
<dbReference type="SUPFAM" id="SSF52047">
    <property type="entry name" value="RNI-like"/>
    <property type="match status" value="1"/>
</dbReference>
<dbReference type="Gene3D" id="6.10.140.1850">
    <property type="match status" value="1"/>
</dbReference>
<gene>
    <name evidence="2" type="primary">LOC115471308</name>
</gene>
<accession>A0A6P7YCV3</accession>
<dbReference type="KEGG" id="muo:115471308"/>
<dbReference type="Gene3D" id="3.80.10.10">
    <property type="entry name" value="Ribonuclease Inhibitor"/>
    <property type="match status" value="1"/>
</dbReference>
<evidence type="ECO:0000313" key="2">
    <source>
        <dbReference type="RefSeq" id="XP_030060870.1"/>
    </source>
</evidence>
<dbReference type="GO" id="GO:0030027">
    <property type="term" value="C:lamellipodium"/>
    <property type="evidence" value="ECO:0007669"/>
    <property type="project" value="TreeGrafter"/>
</dbReference>
<dbReference type="InterPro" id="IPR051279">
    <property type="entry name" value="PP1-Reg/Actin-Interact_Protein"/>
</dbReference>
<reference evidence="2" key="1">
    <citation type="submission" date="2025-08" db="UniProtKB">
        <authorList>
            <consortium name="RefSeq"/>
        </authorList>
    </citation>
    <scope>IDENTIFICATION</scope>
</reference>
<dbReference type="GeneID" id="115471308"/>
<dbReference type="PANTHER" id="PTHR24112">
    <property type="entry name" value="LEUCINE-RICH REPEAT, ISOFORM F-RELATED"/>
    <property type="match status" value="1"/>
</dbReference>
<dbReference type="Pfam" id="PF13516">
    <property type="entry name" value="LRR_6"/>
    <property type="match status" value="2"/>
</dbReference>
<dbReference type="InParanoid" id="A0A6P7YCV3"/>
<dbReference type="GO" id="GO:0034315">
    <property type="term" value="P:regulation of Arp2/3 complex-mediated actin nucleation"/>
    <property type="evidence" value="ECO:0007669"/>
    <property type="project" value="TreeGrafter"/>
</dbReference>